<gene>
    <name evidence="1" type="ORF">CPOL0286_LOCUS6797</name>
</gene>
<accession>A0A6V3YJ38</accession>
<reference evidence="1" key="1">
    <citation type="submission" date="2021-01" db="EMBL/GenBank/DDBJ databases">
        <authorList>
            <person name="Corre E."/>
            <person name="Pelletier E."/>
            <person name="Niang G."/>
            <person name="Scheremetjew M."/>
            <person name="Finn R."/>
            <person name="Kale V."/>
            <person name="Holt S."/>
            <person name="Cochrane G."/>
            <person name="Meng A."/>
            <person name="Brown T."/>
            <person name="Cohen L."/>
        </authorList>
    </citation>
    <scope>NUCLEOTIDE SEQUENCE</scope>
    <source>
        <strain evidence="1">UIO037</strain>
    </source>
</reference>
<proteinExistence type="predicted"/>
<sequence length="232" mass="25157">MRTFSLPRRLLTSVSDSVIDLFPVFNAQPAVASARHVMLYKSEHNVCERHEWTIGQAPRAKHLECTLVLRIATSANVSGPWEPDPSAMGSFFNEGSISRPCAEGAAAVRLPSDEWLVLFDGYRTDCPLLASPPCGLIGGRSVSEFELQALPPQGSGCSYLPRHKGLGAISSTDLHIWHDVSSTIQIPDDYKHGTVVMLLGVELEALCSSTTLMANTSMCLAVPNVMKIHPDS</sequence>
<organism evidence="1">
    <name type="scientific">Prymnesium polylepis</name>
    <dbReference type="NCBI Taxonomy" id="72548"/>
    <lineage>
        <taxon>Eukaryota</taxon>
        <taxon>Haptista</taxon>
        <taxon>Haptophyta</taxon>
        <taxon>Prymnesiophyceae</taxon>
        <taxon>Prymnesiales</taxon>
        <taxon>Prymnesiaceae</taxon>
        <taxon>Prymnesium</taxon>
    </lineage>
</organism>
<dbReference type="AlphaFoldDB" id="A0A6V3YJ38"/>
<name>A0A6V3YJ38_9EUKA</name>
<evidence type="ECO:0000313" key="1">
    <source>
        <dbReference type="EMBL" id="CAE2211634.1"/>
    </source>
</evidence>
<protein>
    <submittedName>
        <fullName evidence="1">Uncharacterized protein</fullName>
    </submittedName>
</protein>
<dbReference type="EMBL" id="HBKO01015021">
    <property type="protein sequence ID" value="CAE2211634.1"/>
    <property type="molecule type" value="Transcribed_RNA"/>
</dbReference>